<dbReference type="Pfam" id="PF13432">
    <property type="entry name" value="TPR_16"/>
    <property type="match status" value="1"/>
</dbReference>
<dbReference type="SMART" id="SM00028">
    <property type="entry name" value="TPR"/>
    <property type="match status" value="3"/>
</dbReference>
<dbReference type="InterPro" id="IPR019734">
    <property type="entry name" value="TPR_rpt"/>
</dbReference>
<dbReference type="Gene3D" id="1.25.40.10">
    <property type="entry name" value="Tetratricopeptide repeat domain"/>
    <property type="match status" value="1"/>
</dbReference>
<evidence type="ECO:0000256" key="4">
    <source>
        <dbReference type="SAM" id="SignalP"/>
    </source>
</evidence>
<evidence type="ECO:0000313" key="6">
    <source>
        <dbReference type="Proteomes" id="UP000315400"/>
    </source>
</evidence>
<dbReference type="STRING" id="1260251.SPISAL_02985"/>
<dbReference type="EMBL" id="VIFK01000098">
    <property type="protein sequence ID" value="TQE99047.1"/>
    <property type="molecule type" value="Genomic_DNA"/>
</dbReference>
<dbReference type="NCBIfam" id="TIGR02521">
    <property type="entry name" value="type_IV_pilW"/>
    <property type="match status" value="1"/>
</dbReference>
<gene>
    <name evidence="5" type="primary">pilW</name>
    <name evidence="5" type="ORF">FKY71_10620</name>
</gene>
<dbReference type="Proteomes" id="UP000315400">
    <property type="component" value="Unassembled WGS sequence"/>
</dbReference>
<dbReference type="InterPro" id="IPR011990">
    <property type="entry name" value="TPR-like_helical_dom_sf"/>
</dbReference>
<dbReference type="InterPro" id="IPR052346">
    <property type="entry name" value="O-mannosyl-transferase_TMTC"/>
</dbReference>
<dbReference type="PANTHER" id="PTHR44227:SF3">
    <property type="entry name" value="PROTEIN O-MANNOSYL-TRANSFERASE TMTC4"/>
    <property type="match status" value="1"/>
</dbReference>
<dbReference type="InterPro" id="IPR013360">
    <property type="entry name" value="Pilus_4_PilW"/>
</dbReference>
<organism evidence="5 6">
    <name type="scientific">Spiribacter salinus</name>
    <dbReference type="NCBI Taxonomy" id="1335746"/>
    <lineage>
        <taxon>Bacteria</taxon>
        <taxon>Pseudomonadati</taxon>
        <taxon>Pseudomonadota</taxon>
        <taxon>Gammaproteobacteria</taxon>
        <taxon>Chromatiales</taxon>
        <taxon>Ectothiorhodospiraceae</taxon>
        <taxon>Spiribacter</taxon>
    </lineage>
</organism>
<dbReference type="PROSITE" id="PS51257">
    <property type="entry name" value="PROKAR_LIPOPROTEIN"/>
    <property type="match status" value="1"/>
</dbReference>
<keyword evidence="2 3" id="KW-0802">TPR repeat</keyword>
<feature type="repeat" description="TPR" evidence="3">
    <location>
        <begin position="138"/>
        <end position="171"/>
    </location>
</feature>
<proteinExistence type="predicted"/>
<keyword evidence="4" id="KW-0732">Signal</keyword>
<comment type="caution">
    <text evidence="5">The sequence shown here is derived from an EMBL/GenBank/DDBJ whole genome shotgun (WGS) entry which is preliminary data.</text>
</comment>
<dbReference type="AlphaFoldDB" id="A0A540VQK4"/>
<reference evidence="5 6" key="1">
    <citation type="submission" date="2019-06" db="EMBL/GenBank/DDBJ databases">
        <title>Metagenome assembled Genome of Spiribacter salinus SL48-SHIP from the microbial mat of Salt Lake 48 (Novosibirsk region, Russia).</title>
        <authorList>
            <person name="Shipova A."/>
            <person name="Rozanov A.S."/>
            <person name="Bryanskaya A.V."/>
            <person name="Peltek S.E."/>
        </authorList>
    </citation>
    <scope>NUCLEOTIDE SEQUENCE [LARGE SCALE GENOMIC DNA]</scope>
    <source>
        <strain evidence="5">SL48-SHIP-2</strain>
    </source>
</reference>
<protein>
    <submittedName>
        <fullName evidence="5">Type IV pilus biogenesis/stability protein PilW</fullName>
    </submittedName>
</protein>
<dbReference type="Pfam" id="PF14559">
    <property type="entry name" value="TPR_19"/>
    <property type="match status" value="1"/>
</dbReference>
<dbReference type="PROSITE" id="PS50005">
    <property type="entry name" value="TPR"/>
    <property type="match status" value="1"/>
</dbReference>
<feature type="chain" id="PRO_5022078148" evidence="4">
    <location>
        <begin position="22"/>
        <end position="247"/>
    </location>
</feature>
<accession>A0A540VQK4</accession>
<evidence type="ECO:0000313" key="5">
    <source>
        <dbReference type="EMBL" id="TQE99047.1"/>
    </source>
</evidence>
<keyword evidence="1" id="KW-0677">Repeat</keyword>
<evidence type="ECO:0000256" key="3">
    <source>
        <dbReference type="PROSITE-ProRule" id="PRU00339"/>
    </source>
</evidence>
<dbReference type="PANTHER" id="PTHR44227">
    <property type="match status" value="1"/>
</dbReference>
<dbReference type="SUPFAM" id="SSF48452">
    <property type="entry name" value="TPR-like"/>
    <property type="match status" value="1"/>
</dbReference>
<dbReference type="RefSeq" id="WP_222518588.1">
    <property type="nucleotide sequence ID" value="NZ_MBFX01000002.1"/>
</dbReference>
<feature type="signal peptide" evidence="4">
    <location>
        <begin position="1"/>
        <end position="21"/>
    </location>
</feature>
<name>A0A540VQK4_9GAMM</name>
<evidence type="ECO:0000256" key="1">
    <source>
        <dbReference type="ARBA" id="ARBA00022737"/>
    </source>
</evidence>
<evidence type="ECO:0000256" key="2">
    <source>
        <dbReference type="ARBA" id="ARBA00022803"/>
    </source>
</evidence>
<sequence>MIRLIAGVFALALLAGCAVQATGPITDSQSHQAAKANTNIAIHHLRQGALSAAREKIDRALKQDPELIDSHLVAAELELRLDDAQRAEAHYQAALAIDETHGAALNNYASFLCEQRRTEQALLLYDLAADNRLYDERALALANAGRCLARVGRQDEAAGYWRSALERRPDYPPALHGLAETALSRGDTDSAWALFSRYTAASAETPSLLWLGVRIAKAEGDTGRVEQLAQRLRERYPESEQSARLIE</sequence>